<dbReference type="PANTHER" id="PTHR43761:SF1">
    <property type="entry name" value="D-ISOMER SPECIFIC 2-HYDROXYACID DEHYDROGENASE CATALYTIC DOMAIN-CONTAINING PROTEIN-RELATED"/>
    <property type="match status" value="1"/>
</dbReference>
<keyword evidence="3" id="KW-0520">NAD</keyword>
<dbReference type="RefSeq" id="WP_145251730.1">
    <property type="nucleotide sequence ID" value="NZ_CP036278.1"/>
</dbReference>
<dbReference type="EMBL" id="CP036278">
    <property type="protein sequence ID" value="QDU59072.1"/>
    <property type="molecule type" value="Genomic_DNA"/>
</dbReference>
<reference evidence="7 8" key="1">
    <citation type="submission" date="2019-02" db="EMBL/GenBank/DDBJ databases">
        <title>Deep-cultivation of Planctomycetes and their phenomic and genomic characterization uncovers novel biology.</title>
        <authorList>
            <person name="Wiegand S."/>
            <person name="Jogler M."/>
            <person name="Boedeker C."/>
            <person name="Pinto D."/>
            <person name="Vollmers J."/>
            <person name="Rivas-Marin E."/>
            <person name="Kohn T."/>
            <person name="Peeters S.H."/>
            <person name="Heuer A."/>
            <person name="Rast P."/>
            <person name="Oberbeckmann S."/>
            <person name="Bunk B."/>
            <person name="Jeske O."/>
            <person name="Meyerdierks A."/>
            <person name="Storesund J.E."/>
            <person name="Kallscheuer N."/>
            <person name="Luecker S."/>
            <person name="Lage O.M."/>
            <person name="Pohl T."/>
            <person name="Merkel B.J."/>
            <person name="Hornburger P."/>
            <person name="Mueller R.-W."/>
            <person name="Bruemmer F."/>
            <person name="Labrenz M."/>
            <person name="Spormann A.M."/>
            <person name="Op den Camp H."/>
            <person name="Overmann J."/>
            <person name="Amann R."/>
            <person name="Jetten M.S.M."/>
            <person name="Mascher T."/>
            <person name="Medema M.H."/>
            <person name="Devos D.P."/>
            <person name="Kaster A.-K."/>
            <person name="Ovreas L."/>
            <person name="Rohde M."/>
            <person name="Galperin M.Y."/>
            <person name="Jogler C."/>
        </authorList>
    </citation>
    <scope>NUCLEOTIDE SEQUENCE [LARGE SCALE GENOMIC DNA]</scope>
    <source>
        <strain evidence="7 8">Pan181</strain>
    </source>
</reference>
<proteinExistence type="inferred from homology"/>
<protein>
    <submittedName>
        <fullName evidence="7">Glycerate dehydrogenase</fullName>
        <ecNumber evidence="7">1.1.1.29</ecNumber>
    </submittedName>
</protein>
<keyword evidence="2 4" id="KW-0560">Oxidoreductase</keyword>
<dbReference type="InterPro" id="IPR043322">
    <property type="entry name" value="CtBP"/>
</dbReference>
<dbReference type="Pfam" id="PF00389">
    <property type="entry name" value="2-Hacid_dh"/>
    <property type="match status" value="1"/>
</dbReference>
<feature type="domain" description="D-isomer specific 2-hydroxyacid dehydrogenase catalytic" evidence="5">
    <location>
        <begin position="17"/>
        <end position="312"/>
    </location>
</feature>
<feature type="domain" description="D-isomer specific 2-hydroxyacid dehydrogenase NAD-binding" evidence="6">
    <location>
        <begin position="108"/>
        <end position="280"/>
    </location>
</feature>
<dbReference type="AlphaFoldDB" id="A0A518AWG7"/>
<dbReference type="OrthoDB" id="277029at2"/>
<dbReference type="InterPro" id="IPR029753">
    <property type="entry name" value="D-isomer_DH_CS"/>
</dbReference>
<dbReference type="CDD" id="cd05299">
    <property type="entry name" value="CtBP_dh"/>
    <property type="match status" value="1"/>
</dbReference>
<dbReference type="PROSITE" id="PS00671">
    <property type="entry name" value="D_2_HYDROXYACID_DH_3"/>
    <property type="match status" value="1"/>
</dbReference>
<dbReference type="GO" id="GO:0051287">
    <property type="term" value="F:NAD binding"/>
    <property type="evidence" value="ECO:0007669"/>
    <property type="project" value="InterPro"/>
</dbReference>
<dbReference type="EC" id="1.1.1.29" evidence="7"/>
<dbReference type="InterPro" id="IPR050418">
    <property type="entry name" value="D-iso_2-hydroxyacid_DH_PdxB"/>
</dbReference>
<dbReference type="PANTHER" id="PTHR43761">
    <property type="entry name" value="D-ISOMER SPECIFIC 2-HYDROXYACID DEHYDROGENASE FAMILY PROTEIN (AFU_ORTHOLOGUE AFUA_1G13630)"/>
    <property type="match status" value="1"/>
</dbReference>
<dbReference type="InterPro" id="IPR006139">
    <property type="entry name" value="D-isomer_2_OHA_DH_cat_dom"/>
</dbReference>
<evidence type="ECO:0000259" key="5">
    <source>
        <dbReference type="Pfam" id="PF00389"/>
    </source>
</evidence>
<dbReference type="GO" id="GO:0003714">
    <property type="term" value="F:transcription corepressor activity"/>
    <property type="evidence" value="ECO:0007669"/>
    <property type="project" value="InterPro"/>
</dbReference>
<dbReference type="Proteomes" id="UP000315750">
    <property type="component" value="Chromosome"/>
</dbReference>
<dbReference type="InterPro" id="IPR006140">
    <property type="entry name" value="D-isomer_DH_NAD-bd"/>
</dbReference>
<dbReference type="SUPFAM" id="SSF51735">
    <property type="entry name" value="NAD(P)-binding Rossmann-fold domains"/>
    <property type="match status" value="1"/>
</dbReference>
<comment type="similarity">
    <text evidence="1 4">Belongs to the D-isomer specific 2-hydroxyacid dehydrogenase family.</text>
</comment>
<evidence type="ECO:0000256" key="4">
    <source>
        <dbReference type="RuleBase" id="RU003719"/>
    </source>
</evidence>
<dbReference type="Pfam" id="PF02826">
    <property type="entry name" value="2-Hacid_dh_C"/>
    <property type="match status" value="1"/>
</dbReference>
<dbReference type="SUPFAM" id="SSF52283">
    <property type="entry name" value="Formate/glycerate dehydrogenase catalytic domain-like"/>
    <property type="match status" value="1"/>
</dbReference>
<evidence type="ECO:0000313" key="8">
    <source>
        <dbReference type="Proteomes" id="UP000315750"/>
    </source>
</evidence>
<evidence type="ECO:0000259" key="6">
    <source>
        <dbReference type="Pfam" id="PF02826"/>
    </source>
</evidence>
<sequence>MPRALYTDYPWPNAALEQSILSQVDCEVVVAPAGDEETLIRLAADVDCIITCWAPVTARVIDAASHCRHIARTGIGLDNIDVASATERGMIVTNVPDYCIPEVAEHTLALLFALGRKIHVYYQLAQAGEYNRQAGMPMERMEDQTVGVVGTGQIGSLVVERLAALGMRVLANNRSQQVPAGCEWCPLEQLLAESDYVLLLCPLTDETANLISTAELKTMKPTAFLINTSRGGLVDHQALAEALEAGEIAGAGLDVQVPEPPDLSVPPYNDPRVIVTPHAAFLSTRALHELRSRVAQQVVAVFKGETPECIVNGPT</sequence>
<dbReference type="FunFam" id="3.40.50.720:FF:000203">
    <property type="entry name" value="D-3-phosphoglycerate dehydrogenase (SerA)"/>
    <property type="match status" value="1"/>
</dbReference>
<accession>A0A518AWG7</accession>
<evidence type="ECO:0000256" key="1">
    <source>
        <dbReference type="ARBA" id="ARBA00005854"/>
    </source>
</evidence>
<organism evidence="7 8">
    <name type="scientific">Aeoliella mucimassa</name>
    <dbReference type="NCBI Taxonomy" id="2527972"/>
    <lineage>
        <taxon>Bacteria</taxon>
        <taxon>Pseudomonadati</taxon>
        <taxon>Planctomycetota</taxon>
        <taxon>Planctomycetia</taxon>
        <taxon>Pirellulales</taxon>
        <taxon>Lacipirellulaceae</taxon>
        <taxon>Aeoliella</taxon>
    </lineage>
</organism>
<evidence type="ECO:0000256" key="3">
    <source>
        <dbReference type="ARBA" id="ARBA00023027"/>
    </source>
</evidence>
<keyword evidence="8" id="KW-1185">Reference proteome</keyword>
<name>A0A518AWG7_9BACT</name>
<dbReference type="KEGG" id="amuc:Pan181_53130"/>
<evidence type="ECO:0000256" key="2">
    <source>
        <dbReference type="ARBA" id="ARBA00023002"/>
    </source>
</evidence>
<dbReference type="InterPro" id="IPR036291">
    <property type="entry name" value="NAD(P)-bd_dom_sf"/>
</dbReference>
<evidence type="ECO:0000313" key="7">
    <source>
        <dbReference type="EMBL" id="QDU59072.1"/>
    </source>
</evidence>
<gene>
    <name evidence="7" type="primary">hprA</name>
    <name evidence="7" type="ORF">Pan181_53130</name>
</gene>
<dbReference type="Gene3D" id="3.40.50.720">
    <property type="entry name" value="NAD(P)-binding Rossmann-like Domain"/>
    <property type="match status" value="2"/>
</dbReference>
<dbReference type="GO" id="GO:0008465">
    <property type="term" value="F:hydroxypyruvate reductase (NADH) activity"/>
    <property type="evidence" value="ECO:0007669"/>
    <property type="project" value="UniProtKB-EC"/>
</dbReference>